<reference evidence="3" key="1">
    <citation type="submission" date="2019-08" db="EMBL/GenBank/DDBJ databases">
        <authorList>
            <person name="Liu F."/>
        </authorList>
    </citation>
    <scope>NUCLEOTIDE SEQUENCE [LARGE SCALE GENOMIC DNA]</scope>
    <source>
        <strain evidence="3">PA1801</strain>
        <tissue evidence="3">Leaf</tissue>
    </source>
</reference>
<dbReference type="GO" id="GO:0008270">
    <property type="term" value="F:zinc ion binding"/>
    <property type="evidence" value="ECO:0007669"/>
    <property type="project" value="UniProtKB-KW"/>
</dbReference>
<organism evidence="3 4">
    <name type="scientific">Gossypium australe</name>
    <dbReference type="NCBI Taxonomy" id="47621"/>
    <lineage>
        <taxon>Eukaryota</taxon>
        <taxon>Viridiplantae</taxon>
        <taxon>Streptophyta</taxon>
        <taxon>Embryophyta</taxon>
        <taxon>Tracheophyta</taxon>
        <taxon>Spermatophyta</taxon>
        <taxon>Magnoliopsida</taxon>
        <taxon>eudicotyledons</taxon>
        <taxon>Gunneridae</taxon>
        <taxon>Pentapetalae</taxon>
        <taxon>rosids</taxon>
        <taxon>malvids</taxon>
        <taxon>Malvales</taxon>
        <taxon>Malvaceae</taxon>
        <taxon>Malvoideae</taxon>
        <taxon>Gossypium</taxon>
    </lineage>
</organism>
<dbReference type="SUPFAM" id="SSF57756">
    <property type="entry name" value="Retrovirus zinc finger-like domains"/>
    <property type="match status" value="1"/>
</dbReference>
<accession>A0A5B6X4E9</accession>
<dbReference type="PANTHER" id="PTHR31286">
    <property type="entry name" value="GLYCINE-RICH CELL WALL STRUCTURAL PROTEIN 1.8-LIKE"/>
    <property type="match status" value="1"/>
</dbReference>
<keyword evidence="1" id="KW-0863">Zinc-finger</keyword>
<dbReference type="GO" id="GO:0003676">
    <property type="term" value="F:nucleic acid binding"/>
    <property type="evidence" value="ECO:0007669"/>
    <property type="project" value="InterPro"/>
</dbReference>
<dbReference type="InterPro" id="IPR036875">
    <property type="entry name" value="Znf_CCHC_sf"/>
</dbReference>
<feature type="domain" description="CCHC-type" evidence="2">
    <location>
        <begin position="156"/>
        <end position="170"/>
    </location>
</feature>
<protein>
    <submittedName>
        <fullName evidence="3">GroES-like zinc-binding alcohol dehydrogenase family protein</fullName>
    </submittedName>
</protein>
<proteinExistence type="predicted"/>
<sequence>MSRIVFVKLFNKKIGYHTLSNKIYNLWKPSTPITIMDQKNDFFGQTTREDDYVRVLIEGPWIVFGHYLTVQPWTEYFSMSQPFLSNVVIWIRFPGVPSVIKSIEEIVGRVIKSDDNTGNALWGRFVRLAVMVDLNKPLVLELKWMRVEYESLPNVCFECGHYGHMKESCPTLHVQKKLGGENVDLNLETRTSGSMVNHEGAYEFEHWMLVDRWSRRLDRCKGFGKVVKESANLKGSRFYALLNLRDNEIDAV</sequence>
<keyword evidence="1" id="KW-0479">Metal-binding</keyword>
<evidence type="ECO:0000259" key="2">
    <source>
        <dbReference type="PROSITE" id="PS50158"/>
    </source>
</evidence>
<evidence type="ECO:0000313" key="3">
    <source>
        <dbReference type="EMBL" id="KAA3488164.1"/>
    </source>
</evidence>
<dbReference type="OrthoDB" id="984865at2759"/>
<evidence type="ECO:0000256" key="1">
    <source>
        <dbReference type="PROSITE-ProRule" id="PRU00047"/>
    </source>
</evidence>
<dbReference type="PROSITE" id="PS50158">
    <property type="entry name" value="ZF_CCHC"/>
    <property type="match status" value="1"/>
</dbReference>
<comment type="caution">
    <text evidence="3">The sequence shown here is derived from an EMBL/GenBank/DDBJ whole genome shotgun (WGS) entry which is preliminary data.</text>
</comment>
<dbReference type="EMBL" id="SMMG02000001">
    <property type="protein sequence ID" value="KAA3488164.1"/>
    <property type="molecule type" value="Genomic_DNA"/>
</dbReference>
<dbReference type="Proteomes" id="UP000325315">
    <property type="component" value="Unassembled WGS sequence"/>
</dbReference>
<dbReference type="InterPro" id="IPR001878">
    <property type="entry name" value="Znf_CCHC"/>
</dbReference>
<dbReference type="Pfam" id="PF14111">
    <property type="entry name" value="DUF4283"/>
    <property type="match status" value="1"/>
</dbReference>
<dbReference type="InterPro" id="IPR040256">
    <property type="entry name" value="At4g02000-like"/>
</dbReference>
<keyword evidence="1" id="KW-0862">Zinc</keyword>
<dbReference type="InterPro" id="IPR025558">
    <property type="entry name" value="DUF4283"/>
</dbReference>
<evidence type="ECO:0000313" key="4">
    <source>
        <dbReference type="Proteomes" id="UP000325315"/>
    </source>
</evidence>
<keyword evidence="4" id="KW-1185">Reference proteome</keyword>
<dbReference type="AlphaFoldDB" id="A0A5B6X4E9"/>
<name>A0A5B6X4E9_9ROSI</name>
<gene>
    <name evidence="3" type="ORF">EPI10_031937</name>
</gene>
<dbReference type="PANTHER" id="PTHR31286:SF99">
    <property type="entry name" value="DUF4283 DOMAIN-CONTAINING PROTEIN"/>
    <property type="match status" value="1"/>
</dbReference>